<evidence type="ECO:0000313" key="3">
    <source>
        <dbReference type="EMBL" id="AEK48988.1"/>
    </source>
</evidence>
<feature type="transmembrane region" description="Helical" evidence="1">
    <location>
        <begin position="110"/>
        <end position="130"/>
    </location>
</feature>
<evidence type="ECO:0000313" key="6">
    <source>
        <dbReference type="Proteomes" id="UP000235077"/>
    </source>
</evidence>
<keyword evidence="1" id="KW-1133">Transmembrane helix</keyword>
<organism evidence="2 5">
    <name type="scientific">Beet soil-borne mosaic virus</name>
    <dbReference type="NCBI Taxonomy" id="76343"/>
    <lineage>
        <taxon>Viruses</taxon>
        <taxon>Riboviria</taxon>
        <taxon>Orthornavirae</taxon>
        <taxon>Kitrinoviricota</taxon>
        <taxon>Alsuviricetes</taxon>
        <taxon>Hepelivirales</taxon>
        <taxon>Benyviridae</taxon>
        <taxon>Benyvirus</taxon>
        <taxon>Benyvirus solibetae</taxon>
    </lineage>
</organism>
<dbReference type="EMBL" id="JF513083">
    <property type="protein sequence ID" value="AEK48988.1"/>
    <property type="molecule type" value="Genomic_RNA"/>
</dbReference>
<dbReference type="EMBL" id="AF061869">
    <property type="protein sequence ID" value="AAC18573.1"/>
    <property type="molecule type" value="Genomic_RNA"/>
</dbReference>
<dbReference type="KEGG" id="vg:37628696"/>
<reference evidence="3" key="3">
    <citation type="submission" date="2011-03" db="EMBL/GenBank/DDBJ databases">
        <title>Construction and analysis of new beet soil borne mosaic virus genomic full-length infectious clones for the study of the mechanisms involved in the plant-benyviruses interaction.</title>
        <authorList>
            <person name="D'Alonzo M."/>
            <person name="Lanzoni C."/>
            <person name="Delbianco A."/>
            <person name="Rubies Autonell C."/>
            <person name="Gilmer D."/>
            <person name="Ratti C."/>
        </authorList>
    </citation>
    <scope>NUCLEOTIDE SEQUENCE</scope>
    <source>
        <strain evidence="3">MRM06</strain>
    </source>
</reference>
<dbReference type="InterPro" id="IPR010470">
    <property type="entry name" value="BNYVV_TGB3"/>
</dbReference>
<dbReference type="EMBL" id="KX352170">
    <property type="protein sequence ID" value="APZ76018.1"/>
    <property type="molecule type" value="Genomic_RNA"/>
</dbReference>
<feature type="transmembrane region" description="Helical" evidence="1">
    <location>
        <begin position="12"/>
        <end position="30"/>
    </location>
</feature>
<keyword evidence="1" id="KW-0472">Membrane</keyword>
<reference evidence="2 5" key="1">
    <citation type="journal article" date="2001" name="Arch. Virol.">
        <title>Complete nucleotide sequence and genome organization of Beet soilborne mosaic virus, a proposed member of the genus Benyvirus.</title>
        <authorList>
            <person name="Lee L."/>
            <person name="Telford E.B."/>
            <person name="Batten J.S."/>
            <person name="Scholthof K.B."/>
            <person name="Rush C.M."/>
        </authorList>
    </citation>
    <scope>NUCLEOTIDE SEQUENCE [LARGE SCALE GENOMIC DNA]</scope>
    <source>
        <strain evidence="2">EA</strain>
    </source>
</reference>
<dbReference type="Pfam" id="PF06358">
    <property type="entry name" value="BNYVV_TGB3"/>
    <property type="match status" value="1"/>
</dbReference>
<reference evidence="4" key="4">
    <citation type="submission" date="2016-06" db="EMBL/GenBank/DDBJ databases">
        <authorList>
            <person name="Kjaerup R.B."/>
            <person name="Dalgaard T.S."/>
            <person name="Juul-Madsen H.R."/>
        </authorList>
    </citation>
    <scope>NUCLEOTIDE SEQUENCE</scope>
    <source>
        <strain evidence="4">BSBMV-CA</strain>
    </source>
</reference>
<protein>
    <submittedName>
        <fullName evidence="3">15 kDa protein</fullName>
    </submittedName>
    <submittedName>
        <fullName evidence="4">15K protein</fullName>
    </submittedName>
    <submittedName>
        <fullName evidence="2">15kDa protein</fullName>
    </submittedName>
</protein>
<reference evidence="6" key="2">
    <citation type="journal article" date="2009" name="Virology">
        <title>Beet soil-borne mosaic virus RNA-3 is replicated and encapsidated in the presence of BNYVV RNA-1 and -2 and allows long distance movement in Beta macrocarpa.</title>
        <authorList>
            <person name="Ratti C."/>
            <person name="Hleibieh K."/>
            <person name="Bianchi L."/>
            <person name="Schirmer A."/>
            <person name="Autonell C.R."/>
            <person name="Gilmer D."/>
        </authorList>
    </citation>
    <scope>NUCLEOTIDE SEQUENCE [LARGE SCALE GENOMIC DNA]</scope>
</reference>
<evidence type="ECO:0000313" key="4">
    <source>
        <dbReference type="EMBL" id="APZ76018.1"/>
    </source>
</evidence>
<accession>O72594</accession>
<dbReference type="OrthoDB" id="36488at10239"/>
<dbReference type="Proteomes" id="UP000235077">
    <property type="component" value="Genome"/>
</dbReference>
<dbReference type="RefSeq" id="YP_009513205.1">
    <property type="nucleotide sequence ID" value="NC_039225.1"/>
</dbReference>
<keyword evidence="1" id="KW-0812">Transmembrane</keyword>
<dbReference type="GeneID" id="37628696"/>
<sequence length="132" mass="14670">MVLVVKVDFSTIVLYIVAGVVVVSVLYSPFFSNEVKAGGYAGAIFPNGGCIMDRNSFAQFGGCDIPKYVADSISRVAIKELDADIKADLNSVVAKRVVLYEGLAQLCYRVFSWLVCLFMVCLMLFVWFWYHS</sequence>
<evidence type="ECO:0000313" key="5">
    <source>
        <dbReference type="Proteomes" id="UP000203195"/>
    </source>
</evidence>
<name>O72594_9VIRU</name>
<keyword evidence="6" id="KW-1185">Reference proteome</keyword>
<evidence type="ECO:0000313" key="2">
    <source>
        <dbReference type="EMBL" id="AAC18573.1"/>
    </source>
</evidence>
<proteinExistence type="predicted"/>
<evidence type="ECO:0000256" key="1">
    <source>
        <dbReference type="SAM" id="Phobius"/>
    </source>
</evidence>
<dbReference type="Proteomes" id="UP000203195">
    <property type="component" value="Genome"/>
</dbReference>